<dbReference type="InterPro" id="IPR020845">
    <property type="entry name" value="AMP-binding_CS"/>
</dbReference>
<accession>A0A317PS62</accession>
<dbReference type="AlphaFoldDB" id="A0A317PS62"/>
<evidence type="ECO:0000256" key="2">
    <source>
        <dbReference type="SAM" id="MobiDB-lite"/>
    </source>
</evidence>
<dbReference type="OrthoDB" id="9803968at2"/>
<dbReference type="Proteomes" id="UP000246352">
    <property type="component" value="Unassembled WGS sequence"/>
</dbReference>
<organism evidence="5 6">
    <name type="scientific">Hoeflea marina</name>
    <dbReference type="NCBI Taxonomy" id="274592"/>
    <lineage>
        <taxon>Bacteria</taxon>
        <taxon>Pseudomonadati</taxon>
        <taxon>Pseudomonadota</taxon>
        <taxon>Alphaproteobacteria</taxon>
        <taxon>Hyphomicrobiales</taxon>
        <taxon>Rhizobiaceae</taxon>
        <taxon>Hoeflea</taxon>
    </lineage>
</organism>
<dbReference type="EMBL" id="QGTR01000001">
    <property type="protein sequence ID" value="PWW03575.1"/>
    <property type="molecule type" value="Genomic_DNA"/>
</dbReference>
<dbReference type="GO" id="GO:0046872">
    <property type="term" value="F:metal ion binding"/>
    <property type="evidence" value="ECO:0007669"/>
    <property type="project" value="UniProtKB-KW"/>
</dbReference>
<evidence type="ECO:0000256" key="1">
    <source>
        <dbReference type="ARBA" id="ARBA00022723"/>
    </source>
</evidence>
<name>A0A317PS62_9HYPH</name>
<dbReference type="GO" id="GO:0031956">
    <property type="term" value="F:medium-chain fatty acid-CoA ligase activity"/>
    <property type="evidence" value="ECO:0007669"/>
    <property type="project" value="TreeGrafter"/>
</dbReference>
<protein>
    <submittedName>
        <fullName evidence="5">Fatty-acyl-CoA synthase</fullName>
    </submittedName>
</protein>
<keyword evidence="1" id="KW-0479">Metal-binding</keyword>
<proteinExistence type="predicted"/>
<evidence type="ECO:0000259" key="3">
    <source>
        <dbReference type="Pfam" id="PF00501"/>
    </source>
</evidence>
<dbReference type="Pfam" id="PF00501">
    <property type="entry name" value="AMP-binding"/>
    <property type="match status" value="1"/>
</dbReference>
<dbReference type="PANTHER" id="PTHR43201">
    <property type="entry name" value="ACYL-COA SYNTHETASE"/>
    <property type="match status" value="1"/>
</dbReference>
<evidence type="ECO:0000259" key="4">
    <source>
        <dbReference type="Pfam" id="PF13193"/>
    </source>
</evidence>
<feature type="domain" description="AMP-binding enzyme C-terminal" evidence="4">
    <location>
        <begin position="343"/>
        <end position="415"/>
    </location>
</feature>
<dbReference type="GO" id="GO:0006631">
    <property type="term" value="P:fatty acid metabolic process"/>
    <property type="evidence" value="ECO:0007669"/>
    <property type="project" value="TreeGrafter"/>
</dbReference>
<evidence type="ECO:0000313" key="5">
    <source>
        <dbReference type="EMBL" id="PWW03575.1"/>
    </source>
</evidence>
<comment type="caution">
    <text evidence="5">The sequence shown here is derived from an EMBL/GenBank/DDBJ whole genome shotgun (WGS) entry which is preliminary data.</text>
</comment>
<dbReference type="SUPFAM" id="SSF56801">
    <property type="entry name" value="Acetyl-CoA synthetase-like"/>
    <property type="match status" value="1"/>
</dbReference>
<keyword evidence="6" id="KW-1185">Reference proteome</keyword>
<dbReference type="Gene3D" id="3.30.300.30">
    <property type="match status" value="1"/>
</dbReference>
<dbReference type="InterPro" id="IPR025110">
    <property type="entry name" value="AMP-bd_C"/>
</dbReference>
<dbReference type="PANTHER" id="PTHR43201:SF32">
    <property type="entry name" value="2-SUCCINYLBENZOATE--COA LIGASE, CHLOROPLASTIC_PEROXISOMAL"/>
    <property type="match status" value="1"/>
</dbReference>
<evidence type="ECO:0000313" key="6">
    <source>
        <dbReference type="Proteomes" id="UP000246352"/>
    </source>
</evidence>
<dbReference type="InterPro" id="IPR045851">
    <property type="entry name" value="AMP-bd_C_sf"/>
</dbReference>
<dbReference type="Gene3D" id="2.30.38.10">
    <property type="entry name" value="Luciferase, Domain 3"/>
    <property type="match status" value="1"/>
</dbReference>
<dbReference type="Pfam" id="PF00378">
    <property type="entry name" value="ECH_1"/>
    <property type="match status" value="1"/>
</dbReference>
<dbReference type="PROSITE" id="PS00455">
    <property type="entry name" value="AMP_BINDING"/>
    <property type="match status" value="1"/>
</dbReference>
<dbReference type="Pfam" id="PF13193">
    <property type="entry name" value="AMP-binding_C"/>
    <property type="match status" value="1"/>
</dbReference>
<dbReference type="InterPro" id="IPR029045">
    <property type="entry name" value="ClpP/crotonase-like_dom_sf"/>
</dbReference>
<feature type="domain" description="AMP-dependent synthetase/ligase" evidence="3">
    <location>
        <begin position="66"/>
        <end position="292"/>
    </location>
</feature>
<sequence>MASEIAVSSDDGVMEIRFARPAKLNAMTAAMYGAAAEAIEDFNRSEALSALVFSGEGGHFCAGLVRPRAIGRDTIASILHTGGTTGLPKLVPQTHGNHIHAAWSFAQMFSIDETDVIINGMPMVHVGGTITFQLSVLAAAGHMILTAPAGFRDPAVVANYWAMVERFRVTMAGGVPTTIAAIADVPVDGHDISSLRMALTGGAILPSTVAARFEQRAGIPLLEQYGMTETLANIATTPFHGEKRRGSVGYRAPFGGIRIGSTSPDDGSGEGAAAEVIGPVSCRGPNVFPGYLSAEHRQGLFLGEGWMSTGDIGFMTRQGQLVLTGREKDLIIRSAHNIDPAVIEEAANSHPDISLSAAVGMPDAYAGEVPVIFVEPVPGRQIDLAELLGYITARVPEPPAKPRHVYVLAEIPKKRRASGVASPRTAARLPWSRQAAER</sequence>
<dbReference type="RefSeq" id="WP_146215519.1">
    <property type="nucleotide sequence ID" value="NZ_QGTR01000001.1"/>
</dbReference>
<gene>
    <name evidence="5" type="ORF">DFR52_101256</name>
</gene>
<reference evidence="5 6" key="1">
    <citation type="submission" date="2018-05" db="EMBL/GenBank/DDBJ databases">
        <title>Genomic Encyclopedia of Type Strains, Phase IV (KMG-IV): sequencing the most valuable type-strain genomes for metagenomic binning, comparative biology and taxonomic classification.</title>
        <authorList>
            <person name="Goeker M."/>
        </authorList>
    </citation>
    <scope>NUCLEOTIDE SEQUENCE [LARGE SCALE GENOMIC DNA]</scope>
    <source>
        <strain evidence="5 6">DSM 16791</strain>
    </source>
</reference>
<dbReference type="Gene3D" id="3.30.300.220">
    <property type="match status" value="1"/>
</dbReference>
<dbReference type="InterPro" id="IPR000873">
    <property type="entry name" value="AMP-dep_synth/lig_dom"/>
</dbReference>
<dbReference type="Gene3D" id="3.40.50.980">
    <property type="match status" value="1"/>
</dbReference>
<dbReference type="InterPro" id="IPR001753">
    <property type="entry name" value="Enoyl-CoA_hydra/iso"/>
</dbReference>
<feature type="region of interest" description="Disordered" evidence="2">
    <location>
        <begin position="414"/>
        <end position="438"/>
    </location>
</feature>
<dbReference type="SUPFAM" id="SSF52096">
    <property type="entry name" value="ClpP/crotonase"/>
    <property type="match status" value="1"/>
</dbReference>